<comment type="caution">
    <text evidence="1">The sequence shown here is derived from an EMBL/GenBank/DDBJ whole genome shotgun (WGS) entry which is preliminary data.</text>
</comment>
<gene>
    <name evidence="1" type="ORF">CDQ91_02265</name>
</gene>
<evidence type="ECO:0000313" key="1">
    <source>
        <dbReference type="EMBL" id="OWR01256.1"/>
    </source>
</evidence>
<dbReference type="AlphaFoldDB" id="A0A246K5I4"/>
<keyword evidence="2" id="KW-1185">Reference proteome</keyword>
<accession>A0A246K5I4</accession>
<name>A0A246K5I4_9SPHN</name>
<proteinExistence type="predicted"/>
<organism evidence="1 2">
    <name type="scientific">Sphingopyxis witflariensis</name>
    <dbReference type="NCBI Taxonomy" id="173675"/>
    <lineage>
        <taxon>Bacteria</taxon>
        <taxon>Pseudomonadati</taxon>
        <taxon>Pseudomonadota</taxon>
        <taxon>Alphaproteobacteria</taxon>
        <taxon>Sphingomonadales</taxon>
        <taxon>Sphingomonadaceae</taxon>
        <taxon>Sphingopyxis</taxon>
    </lineage>
</organism>
<dbReference type="Proteomes" id="UP000197097">
    <property type="component" value="Unassembled WGS sequence"/>
</dbReference>
<protein>
    <submittedName>
        <fullName evidence="1">Uncharacterized protein</fullName>
    </submittedName>
</protein>
<sequence>MKRWRITLRDDDARMSEMGWRELTSTFVIPGSTRDPAFRGTDRRLVSSGTPDQVRSDYIVKGGFWRMLLKKSAFGNGLKQRCVIRRFRAESVHSCRQI</sequence>
<reference evidence="1 2" key="1">
    <citation type="journal article" date="2002" name="Int. J. Syst. Evol. Microbiol.">
        <title>Sphingopyxis witflariensis sp. nov., isolated from activated sludge.</title>
        <authorList>
            <person name="Kampfer P."/>
            <person name="Witzenberger R."/>
            <person name="Denner E.B."/>
            <person name="Busse H.J."/>
            <person name="Neef A."/>
        </authorList>
    </citation>
    <scope>NUCLEOTIDE SEQUENCE [LARGE SCALE GENOMIC DNA]</scope>
    <source>
        <strain evidence="1 2">DSM 14551</strain>
    </source>
</reference>
<evidence type="ECO:0000313" key="2">
    <source>
        <dbReference type="Proteomes" id="UP000197097"/>
    </source>
</evidence>
<dbReference type="EMBL" id="NISJ01000001">
    <property type="protein sequence ID" value="OWR01256.1"/>
    <property type="molecule type" value="Genomic_DNA"/>
</dbReference>